<dbReference type="EMBL" id="JAOPJF010000009">
    <property type="protein sequence ID" value="KAK1148038.1"/>
    <property type="molecule type" value="Genomic_DNA"/>
</dbReference>
<accession>A0ACC3BBU1</accession>
<evidence type="ECO:0000313" key="1">
    <source>
        <dbReference type="EMBL" id="KAK1148038.1"/>
    </source>
</evidence>
<keyword evidence="2" id="KW-1185">Reference proteome</keyword>
<name>A0ACC3BBU1_9EURO</name>
<protein>
    <submittedName>
        <fullName evidence="1">Uncharacterized protein</fullName>
    </submittedName>
</protein>
<reference evidence="1 2" key="1">
    <citation type="journal article" date="2023" name="ACS Omega">
        <title>Identification of the Neoaspergillic Acid Biosynthesis Gene Cluster by Establishing an In Vitro CRISPR-Ribonucleoprotein Genetic System in Aspergillus melleus.</title>
        <authorList>
            <person name="Yuan B."/>
            <person name="Grau M.F."/>
            <person name="Murata R.M."/>
            <person name="Torok T."/>
            <person name="Venkateswaran K."/>
            <person name="Stajich J.E."/>
            <person name="Wang C.C.C."/>
        </authorList>
    </citation>
    <scope>NUCLEOTIDE SEQUENCE [LARGE SCALE GENOMIC DNA]</scope>
    <source>
        <strain evidence="1 2">IMV 1140</strain>
    </source>
</reference>
<gene>
    <name evidence="1" type="ORF">N8T08_010672</name>
</gene>
<organism evidence="1 2">
    <name type="scientific">Aspergillus melleus</name>
    <dbReference type="NCBI Taxonomy" id="138277"/>
    <lineage>
        <taxon>Eukaryota</taxon>
        <taxon>Fungi</taxon>
        <taxon>Dikarya</taxon>
        <taxon>Ascomycota</taxon>
        <taxon>Pezizomycotina</taxon>
        <taxon>Eurotiomycetes</taxon>
        <taxon>Eurotiomycetidae</taxon>
        <taxon>Eurotiales</taxon>
        <taxon>Aspergillaceae</taxon>
        <taxon>Aspergillus</taxon>
        <taxon>Aspergillus subgen. Circumdati</taxon>
    </lineage>
</organism>
<evidence type="ECO:0000313" key="2">
    <source>
        <dbReference type="Proteomes" id="UP001177260"/>
    </source>
</evidence>
<proteinExistence type="predicted"/>
<dbReference type="Proteomes" id="UP001177260">
    <property type="component" value="Unassembled WGS sequence"/>
</dbReference>
<comment type="caution">
    <text evidence="1">The sequence shown here is derived from an EMBL/GenBank/DDBJ whole genome shotgun (WGS) entry which is preliminary data.</text>
</comment>
<sequence length="343" mass="38022">MAPKDNLQSQAIGLIFGFPAVATVAVALRLYSRLLTRTFGPDDWVICFAGALYWAETVTSFYVIKYQYIGYHVWDIPKNPPTVLGAKFAYMTELLYNPILALVKTSILLFLLRLTGQKTAVRQAIWALLIFNGLAMIGTFFVTAFHCYPVAANWNPAAYPDAKCVNFADFVTGTAAVSIVTDALVLMLPTWIVYNLRIRRKQKILLIGILSFGLMNSPHPRTVISGIVRVVLLDRYDRHLPEDYTYSVLFCLSTIEVGLSFIAACAPSFKPLVMTIIPKMFGTKSQSGDKYNGTYSRNGPGYALEDRSKMSRRTHNGNNTTQIQGGDDVTVSSPSSQNDKNGV</sequence>